<keyword evidence="4" id="KW-1185">Reference proteome</keyword>
<dbReference type="Gene3D" id="1.20.5.170">
    <property type="match status" value="1"/>
</dbReference>
<feature type="region of interest" description="Disordered" evidence="1">
    <location>
        <begin position="305"/>
        <end position="333"/>
    </location>
</feature>
<sequence>MSEQARERSVSGEVDEVLCTVISSSDIGSPHENEDLQSGNPAGAPAGKPGRKKNPNSQAARRDQNRIAQREFRLRKQQRIRDLEASVEILSGGKDEALNQLRKIMKDLMQENQVLRSLLRNLSSFIGDGAGGVLPKMGWDLNDFNNFINRSETDTAWESYQRHKRDEGPSGGGSSTQKRPSEDETNPTRAKRPRGPGEPTGDEERSDGYPLLVPMNPAVPPVPANGLYPAPPPSRSENSLFNELMRGPTGSTMFVPPSATTPTGQYSTPTATSVSAAHSPYQSSYMPMNVNVDPSLPGMSLVSGPNVPLQNPRGSGTAASQPTEEATEEDPKREEAVKLILTVPHESIIDNILHPELRDRMILLRGRFDLVDCLHDYRTAVTIHGDDVLAHSNWEISESWLRKYKFLVEASTLNVVNRWRRERGEAELRLADFSGPENGV</sequence>
<dbReference type="PANTHER" id="PTHR38116:SF9">
    <property type="entry name" value="BZIP DOMAIN-CONTAINING PROTEIN"/>
    <property type="match status" value="1"/>
</dbReference>
<dbReference type="AlphaFoldDB" id="A0AAD5V5X3"/>
<feature type="compositionally biased region" description="Polar residues" evidence="1">
    <location>
        <begin position="308"/>
        <end position="324"/>
    </location>
</feature>
<organism evidence="3 4">
    <name type="scientific">Meripilus lineatus</name>
    <dbReference type="NCBI Taxonomy" id="2056292"/>
    <lineage>
        <taxon>Eukaryota</taxon>
        <taxon>Fungi</taxon>
        <taxon>Dikarya</taxon>
        <taxon>Basidiomycota</taxon>
        <taxon>Agaricomycotina</taxon>
        <taxon>Agaricomycetes</taxon>
        <taxon>Polyporales</taxon>
        <taxon>Meripilaceae</taxon>
        <taxon>Meripilus</taxon>
    </lineage>
</organism>
<evidence type="ECO:0000259" key="2">
    <source>
        <dbReference type="PROSITE" id="PS00036"/>
    </source>
</evidence>
<dbReference type="InterPro" id="IPR004827">
    <property type="entry name" value="bZIP"/>
</dbReference>
<accession>A0AAD5V5X3</accession>
<proteinExistence type="predicted"/>
<feature type="region of interest" description="Disordered" evidence="1">
    <location>
        <begin position="158"/>
        <end position="218"/>
    </location>
</feature>
<reference evidence="3" key="1">
    <citation type="submission" date="2022-07" db="EMBL/GenBank/DDBJ databases">
        <title>Genome Sequence of Physisporinus lineatus.</title>
        <authorList>
            <person name="Buettner E."/>
        </authorList>
    </citation>
    <scope>NUCLEOTIDE SEQUENCE</scope>
    <source>
        <strain evidence="3">VT162</strain>
    </source>
</reference>
<comment type="caution">
    <text evidence="3">The sequence shown here is derived from an EMBL/GenBank/DDBJ whole genome shotgun (WGS) entry which is preliminary data.</text>
</comment>
<dbReference type="Pfam" id="PF00170">
    <property type="entry name" value="bZIP_1"/>
    <property type="match status" value="1"/>
</dbReference>
<dbReference type="EMBL" id="JANAWD010000156">
    <property type="protein sequence ID" value="KAJ3485359.1"/>
    <property type="molecule type" value="Genomic_DNA"/>
</dbReference>
<dbReference type="PROSITE" id="PS00036">
    <property type="entry name" value="BZIP_BASIC"/>
    <property type="match status" value="1"/>
</dbReference>
<name>A0AAD5V5X3_9APHY</name>
<dbReference type="InterPro" id="IPR046347">
    <property type="entry name" value="bZIP_sf"/>
</dbReference>
<feature type="domain" description="BZIP" evidence="2">
    <location>
        <begin position="61"/>
        <end position="75"/>
    </location>
</feature>
<gene>
    <name evidence="3" type="ORF">NLI96_g5027</name>
</gene>
<dbReference type="PANTHER" id="PTHR38116">
    <property type="entry name" value="CHROMOSOME 7, WHOLE GENOME SHOTGUN SEQUENCE"/>
    <property type="match status" value="1"/>
</dbReference>
<evidence type="ECO:0000313" key="3">
    <source>
        <dbReference type="EMBL" id="KAJ3485359.1"/>
    </source>
</evidence>
<protein>
    <recommendedName>
        <fullName evidence="2">BZIP domain-containing protein</fullName>
    </recommendedName>
</protein>
<evidence type="ECO:0000313" key="4">
    <source>
        <dbReference type="Proteomes" id="UP001212997"/>
    </source>
</evidence>
<dbReference type="GO" id="GO:0003700">
    <property type="term" value="F:DNA-binding transcription factor activity"/>
    <property type="evidence" value="ECO:0007669"/>
    <property type="project" value="InterPro"/>
</dbReference>
<evidence type="ECO:0000256" key="1">
    <source>
        <dbReference type="SAM" id="MobiDB-lite"/>
    </source>
</evidence>
<dbReference type="SMART" id="SM00338">
    <property type="entry name" value="BRLZ"/>
    <property type="match status" value="1"/>
</dbReference>
<dbReference type="SUPFAM" id="SSF57959">
    <property type="entry name" value="Leucine zipper domain"/>
    <property type="match status" value="1"/>
</dbReference>
<dbReference type="Proteomes" id="UP001212997">
    <property type="component" value="Unassembled WGS sequence"/>
</dbReference>
<feature type="region of interest" description="Disordered" evidence="1">
    <location>
        <begin position="21"/>
        <end position="66"/>
    </location>
</feature>
<feature type="compositionally biased region" description="Low complexity" evidence="1">
    <location>
        <begin position="39"/>
        <end position="48"/>
    </location>
</feature>
<dbReference type="CDD" id="cd14688">
    <property type="entry name" value="bZIP_YAP"/>
    <property type="match status" value="1"/>
</dbReference>